<dbReference type="InterPro" id="IPR018551">
    <property type="entry name" value="DUF2007"/>
</dbReference>
<accession>A0A133PQA1</accession>
<organism evidence="2">
    <name type="scientific">Peptoniphilus harei</name>
    <dbReference type="NCBI Taxonomy" id="54005"/>
    <lineage>
        <taxon>Bacteria</taxon>
        <taxon>Bacillati</taxon>
        <taxon>Bacillota</taxon>
        <taxon>Tissierellia</taxon>
        <taxon>Tissierellales</taxon>
        <taxon>Peptoniphilaceae</taxon>
        <taxon>Peptoniphilus</taxon>
    </lineage>
</organism>
<name>A0A133PQA1_9FIRM</name>
<proteinExistence type="predicted"/>
<evidence type="ECO:0000313" key="2">
    <source>
        <dbReference type="EMBL" id="KXA30809.1"/>
    </source>
</evidence>
<evidence type="ECO:0000313" key="3">
    <source>
        <dbReference type="Proteomes" id="UP000070174"/>
    </source>
</evidence>
<reference evidence="2 3" key="1">
    <citation type="submission" date="2016-01" db="EMBL/GenBank/DDBJ databases">
        <authorList>
            <person name="Oliw E.H."/>
        </authorList>
    </citation>
    <scope>NUCLEOTIDE SEQUENCE [LARGE SCALE GENOMIC DNA]</scope>
    <source>
        <strain evidence="2 3">CMW7756A</strain>
    </source>
</reference>
<dbReference type="RefSeq" id="WP_005955936.1">
    <property type="nucleotide sequence ID" value="NZ_CABJAL010000002.1"/>
</dbReference>
<dbReference type="SUPFAM" id="SSF54913">
    <property type="entry name" value="GlnB-like"/>
    <property type="match status" value="1"/>
</dbReference>
<dbReference type="EMBL" id="LRQE01000024">
    <property type="protein sequence ID" value="KXA30809.1"/>
    <property type="molecule type" value="Genomic_DNA"/>
</dbReference>
<sequence>MKKDIEYVKLVTSTNKLIFDEICAFLEDNSIPYFVKDEGDYMRLISGFSLYEKGIYVSEDDFDKANELLVYFMNDNDTSGDLSFD</sequence>
<dbReference type="PATRIC" id="fig|54005.3.peg.805"/>
<dbReference type="Proteomes" id="UP000070174">
    <property type="component" value="Unassembled WGS sequence"/>
</dbReference>
<dbReference type="Pfam" id="PF09413">
    <property type="entry name" value="DUF2007"/>
    <property type="match status" value="1"/>
</dbReference>
<comment type="caution">
    <text evidence="2">The sequence shown here is derived from an EMBL/GenBank/DDBJ whole genome shotgun (WGS) entry which is preliminary data.</text>
</comment>
<protein>
    <recommendedName>
        <fullName evidence="1">DUF2007 domain-containing protein</fullName>
    </recommendedName>
</protein>
<gene>
    <name evidence="2" type="ORF">HMPREF3229_00817</name>
</gene>
<dbReference type="AlphaFoldDB" id="A0A133PQA1"/>
<feature type="domain" description="DUF2007" evidence="1">
    <location>
        <begin position="8"/>
        <end position="69"/>
    </location>
</feature>
<evidence type="ECO:0000259" key="1">
    <source>
        <dbReference type="Pfam" id="PF09413"/>
    </source>
</evidence>
<dbReference type="InterPro" id="IPR011322">
    <property type="entry name" value="N-reg_PII-like_a/b"/>
</dbReference>